<accession>A0A9P1IKK8</accession>
<evidence type="ECO:0000313" key="2">
    <source>
        <dbReference type="Proteomes" id="UP001152747"/>
    </source>
</evidence>
<organism evidence="1 2">
    <name type="scientific">Caenorhabditis angaria</name>
    <dbReference type="NCBI Taxonomy" id="860376"/>
    <lineage>
        <taxon>Eukaryota</taxon>
        <taxon>Metazoa</taxon>
        <taxon>Ecdysozoa</taxon>
        <taxon>Nematoda</taxon>
        <taxon>Chromadorea</taxon>
        <taxon>Rhabditida</taxon>
        <taxon>Rhabditina</taxon>
        <taxon>Rhabditomorpha</taxon>
        <taxon>Rhabditoidea</taxon>
        <taxon>Rhabditidae</taxon>
        <taxon>Peloderinae</taxon>
        <taxon>Caenorhabditis</taxon>
    </lineage>
</organism>
<name>A0A9P1IKK8_9PELO</name>
<dbReference type="AlphaFoldDB" id="A0A9P1IKK8"/>
<reference evidence="1" key="1">
    <citation type="submission" date="2022-11" db="EMBL/GenBank/DDBJ databases">
        <authorList>
            <person name="Kikuchi T."/>
        </authorList>
    </citation>
    <scope>NUCLEOTIDE SEQUENCE</scope>
    <source>
        <strain evidence="1">PS1010</strain>
    </source>
</reference>
<proteinExistence type="predicted"/>
<dbReference type="EMBL" id="CANHGI010000003">
    <property type="protein sequence ID" value="CAI5446761.1"/>
    <property type="molecule type" value="Genomic_DNA"/>
</dbReference>
<dbReference type="OrthoDB" id="10512475at2759"/>
<evidence type="ECO:0008006" key="3">
    <source>
        <dbReference type="Google" id="ProtNLM"/>
    </source>
</evidence>
<sequence length="160" mass="18089">MDLTWRSEIEETEQKTMMSASASISSLSSPDSNLTTTSTTPISISQVPFDPIFKGVLTKKAAAKLVQPGEYITFYPIPNTKKPIPAKIHLFVAQKIYSHEVAFMELSYNEFGWFVLTAREPRPSFDSLKKLLEFYNTYSYLNINTPLPTKSSTSTRTVFE</sequence>
<keyword evidence="2" id="KW-1185">Reference proteome</keyword>
<protein>
    <recommendedName>
        <fullName evidence="3">SH2 domain-containing protein</fullName>
    </recommendedName>
</protein>
<gene>
    <name evidence="1" type="ORF">CAMP_LOCUS9398</name>
</gene>
<evidence type="ECO:0000313" key="1">
    <source>
        <dbReference type="EMBL" id="CAI5446761.1"/>
    </source>
</evidence>
<dbReference type="Proteomes" id="UP001152747">
    <property type="component" value="Unassembled WGS sequence"/>
</dbReference>
<comment type="caution">
    <text evidence="1">The sequence shown here is derived from an EMBL/GenBank/DDBJ whole genome shotgun (WGS) entry which is preliminary data.</text>
</comment>